<dbReference type="Proteomes" id="UP000632195">
    <property type="component" value="Unassembled WGS sequence"/>
</dbReference>
<comment type="caution">
    <text evidence="1">The sequence shown here is derived from an EMBL/GenBank/DDBJ whole genome shotgun (WGS) entry which is preliminary data.</text>
</comment>
<dbReference type="InterPro" id="IPR002763">
    <property type="entry name" value="DUF72"/>
</dbReference>
<protein>
    <recommendedName>
        <fullName evidence="3">DUF72 domain-containing protein</fullName>
    </recommendedName>
</protein>
<reference evidence="1" key="2">
    <citation type="submission" date="2022-09" db="EMBL/GenBank/DDBJ databases">
        <authorList>
            <person name="Sun Q."/>
            <person name="Ohkuma M."/>
        </authorList>
    </citation>
    <scope>NUCLEOTIDE SEQUENCE</scope>
    <source>
        <strain evidence="1">JCM 13583</strain>
    </source>
</reference>
<dbReference type="AlphaFoldDB" id="A0AA37BQA0"/>
<evidence type="ECO:0000313" key="1">
    <source>
        <dbReference type="EMBL" id="GGM66029.1"/>
    </source>
</evidence>
<dbReference type="PANTHER" id="PTHR30348">
    <property type="entry name" value="UNCHARACTERIZED PROTEIN YECE"/>
    <property type="match status" value="1"/>
</dbReference>
<organism evidence="1 2">
    <name type="scientific">Thermogymnomonas acidicola</name>
    <dbReference type="NCBI Taxonomy" id="399579"/>
    <lineage>
        <taxon>Archaea</taxon>
        <taxon>Methanobacteriati</taxon>
        <taxon>Thermoplasmatota</taxon>
        <taxon>Thermoplasmata</taxon>
        <taxon>Thermoplasmatales</taxon>
        <taxon>Thermogymnomonas</taxon>
    </lineage>
</organism>
<dbReference type="Pfam" id="PF01904">
    <property type="entry name" value="DUF72"/>
    <property type="match status" value="1"/>
</dbReference>
<proteinExistence type="predicted"/>
<evidence type="ECO:0000313" key="2">
    <source>
        <dbReference type="Proteomes" id="UP000632195"/>
    </source>
</evidence>
<dbReference type="RefSeq" id="WP_188679286.1">
    <property type="nucleotide sequence ID" value="NZ_BMNY01000001.1"/>
</dbReference>
<reference evidence="1" key="1">
    <citation type="journal article" date="2014" name="Int. J. Syst. Evol. Microbiol.">
        <title>Complete genome sequence of Corynebacterium casei LMG S-19264T (=DSM 44701T), isolated from a smear-ripened cheese.</title>
        <authorList>
            <consortium name="US DOE Joint Genome Institute (JGI-PGF)"/>
            <person name="Walter F."/>
            <person name="Albersmeier A."/>
            <person name="Kalinowski J."/>
            <person name="Ruckert C."/>
        </authorList>
    </citation>
    <scope>NUCLEOTIDE SEQUENCE</scope>
    <source>
        <strain evidence="1">JCM 13583</strain>
    </source>
</reference>
<dbReference type="SUPFAM" id="SSF117396">
    <property type="entry name" value="TM1631-like"/>
    <property type="match status" value="1"/>
</dbReference>
<keyword evidence="2" id="KW-1185">Reference proteome</keyword>
<dbReference type="InterPro" id="IPR036520">
    <property type="entry name" value="UPF0759_sf"/>
</dbReference>
<gene>
    <name evidence="1" type="ORF">GCM10007108_00380</name>
</gene>
<accession>A0AA37BQA0</accession>
<name>A0AA37BQA0_9ARCH</name>
<sequence>MVRYWAGCSGWSYSDWVGTFYPPSTRDHLSFYSSVFNTVEVDSTFYRQPSGISVDRWIRTVSGREFMFSVKAPRAVTHEALFRSAELASASLAVFEDEVLERFRSKGVLGYCLIQLPPAFGPGNMESLIGLLGEARTGRYRYAVEFRNRALYSREYYSRLVEVGVLPVTLDSPESRISGVNELSGQAYVRLHGRNYEAWYRKSDALPFDYEYSDSELESIVGIIRGSSGLEEVFIYFNNHPSGKAPRNAIRAMDMLGITRNLGRIV</sequence>
<evidence type="ECO:0008006" key="3">
    <source>
        <dbReference type="Google" id="ProtNLM"/>
    </source>
</evidence>
<dbReference type="Gene3D" id="3.20.20.410">
    <property type="entry name" value="Protein of unknown function UPF0759"/>
    <property type="match status" value="1"/>
</dbReference>
<dbReference type="PANTHER" id="PTHR30348:SF4">
    <property type="entry name" value="DUF72 DOMAIN-CONTAINING PROTEIN"/>
    <property type="match status" value="1"/>
</dbReference>
<dbReference type="EMBL" id="BMNY01000001">
    <property type="protein sequence ID" value="GGM66029.1"/>
    <property type="molecule type" value="Genomic_DNA"/>
</dbReference>